<dbReference type="Proteomes" id="UP001183390">
    <property type="component" value="Unassembled WGS sequence"/>
</dbReference>
<sequence length="318" mass="35111">MKAYVGVTDRPWAEFLAQRPHLKEINFWRPSSEQGFGRIGTGDLFLFKTKYPHNRIVGGAVFSEFARVPISRAWEAFGEGNGRESPGELRDALNRYRVKNGKPAIRPGEDPLIGCIMLRDPVFFDEGTTFPAPPDFAKNQVQGQGFDDILGDDRHAAYFTPIAERILTAIGDPVSDGPENTATWEHDGPTRGGYGRVRRRLGQQAFKLALLEAYAGRCAVTGLALPPALEAAHIHPVADGGLHRLDNGLLLRADLHKLFDAGYIAVSPDFTVRVSPRLHTGAAEEYTALEGIKIRLPENKADRPAVDALRHHMETVFI</sequence>
<dbReference type="GO" id="GO:0004519">
    <property type="term" value="F:endonuclease activity"/>
    <property type="evidence" value="ECO:0007669"/>
    <property type="project" value="UniProtKB-KW"/>
</dbReference>
<name>A0ABU2MBN5_9ACTN</name>
<dbReference type="InterPro" id="IPR003615">
    <property type="entry name" value="HNH_nuc"/>
</dbReference>
<keyword evidence="2" id="KW-0378">Hydrolase</keyword>
<proteinExistence type="predicted"/>
<dbReference type="GO" id="GO:0016787">
    <property type="term" value="F:hydrolase activity"/>
    <property type="evidence" value="ECO:0007669"/>
    <property type="project" value="UniProtKB-KW"/>
</dbReference>
<dbReference type="CDD" id="cd00085">
    <property type="entry name" value="HNHc"/>
    <property type="match status" value="1"/>
</dbReference>
<comment type="caution">
    <text evidence="2">The sequence shown here is derived from an EMBL/GenBank/DDBJ whole genome shotgun (WGS) entry which is preliminary data.</text>
</comment>
<evidence type="ECO:0000259" key="1">
    <source>
        <dbReference type="Pfam" id="PF13391"/>
    </source>
</evidence>
<feature type="domain" description="HNH nuclease" evidence="1">
    <location>
        <begin position="218"/>
        <end position="266"/>
    </location>
</feature>
<keyword evidence="2" id="KW-0540">Nuclease</keyword>
<dbReference type="EC" id="3.1.-.-" evidence="2"/>
<reference evidence="3" key="1">
    <citation type="submission" date="2023-07" db="EMBL/GenBank/DDBJ databases">
        <title>30 novel species of actinomycetes from the DSMZ collection.</title>
        <authorList>
            <person name="Nouioui I."/>
        </authorList>
    </citation>
    <scope>NUCLEOTIDE SEQUENCE [LARGE SCALE GENOMIC DNA]</scope>
    <source>
        <strain evidence="3">DSM 44743</strain>
    </source>
</reference>
<keyword evidence="3" id="KW-1185">Reference proteome</keyword>
<evidence type="ECO:0000313" key="2">
    <source>
        <dbReference type="EMBL" id="MDT0330022.1"/>
    </source>
</evidence>
<accession>A0ABU2MBN5</accession>
<evidence type="ECO:0000313" key="3">
    <source>
        <dbReference type="Proteomes" id="UP001183390"/>
    </source>
</evidence>
<dbReference type="Pfam" id="PF13391">
    <property type="entry name" value="HNH_2"/>
    <property type="match status" value="1"/>
</dbReference>
<dbReference type="EMBL" id="JAVREP010000010">
    <property type="protein sequence ID" value="MDT0330022.1"/>
    <property type="molecule type" value="Genomic_DNA"/>
</dbReference>
<organism evidence="2 3">
    <name type="scientific">Nocardiopsis lambiniae</name>
    <dbReference type="NCBI Taxonomy" id="3075539"/>
    <lineage>
        <taxon>Bacteria</taxon>
        <taxon>Bacillati</taxon>
        <taxon>Actinomycetota</taxon>
        <taxon>Actinomycetes</taxon>
        <taxon>Streptosporangiales</taxon>
        <taxon>Nocardiopsidaceae</taxon>
        <taxon>Nocardiopsis</taxon>
    </lineage>
</organism>
<keyword evidence="2" id="KW-0255">Endonuclease</keyword>
<protein>
    <submittedName>
        <fullName evidence="2">HNH endonuclease signature motif containing protein</fullName>
        <ecNumber evidence="2">3.1.-.-</ecNumber>
    </submittedName>
</protein>
<dbReference type="RefSeq" id="WP_311512615.1">
    <property type="nucleotide sequence ID" value="NZ_JAVREP010000010.1"/>
</dbReference>
<gene>
    <name evidence="2" type="ORF">RM479_16545</name>
</gene>